<keyword evidence="2" id="KW-0596">Phosphopantetheine</keyword>
<dbReference type="CDD" id="cd12117">
    <property type="entry name" value="A_NRPS_Srf_like"/>
    <property type="match status" value="2"/>
</dbReference>
<dbReference type="NCBIfam" id="TIGR01733">
    <property type="entry name" value="AA-adenyl-dom"/>
    <property type="match status" value="3"/>
</dbReference>
<dbReference type="InterPro" id="IPR001242">
    <property type="entry name" value="Condensation_dom"/>
</dbReference>
<accession>A0ABP6Z9E3</accession>
<dbReference type="Pfam" id="PF00975">
    <property type="entry name" value="Thioesterase"/>
    <property type="match status" value="1"/>
</dbReference>
<dbReference type="NCBIfam" id="NF003417">
    <property type="entry name" value="PRK04813.1"/>
    <property type="match status" value="3"/>
</dbReference>
<dbReference type="Gene3D" id="1.10.1200.10">
    <property type="entry name" value="ACP-like"/>
    <property type="match status" value="3"/>
</dbReference>
<dbReference type="CDD" id="cd05930">
    <property type="entry name" value="A_NRPS"/>
    <property type="match status" value="1"/>
</dbReference>
<dbReference type="Pfam" id="PF00668">
    <property type="entry name" value="Condensation"/>
    <property type="match status" value="3"/>
</dbReference>
<feature type="domain" description="Carrier" evidence="4">
    <location>
        <begin position="2119"/>
        <end position="2194"/>
    </location>
</feature>
<dbReference type="InterPro" id="IPR000873">
    <property type="entry name" value="AMP-dep_synth/lig_dom"/>
</dbReference>
<dbReference type="SUPFAM" id="SSF56801">
    <property type="entry name" value="Acetyl-CoA synthetase-like"/>
    <property type="match status" value="3"/>
</dbReference>
<dbReference type="InterPro" id="IPR009081">
    <property type="entry name" value="PP-bd_ACP"/>
</dbReference>
<gene>
    <name evidence="5" type="ORF">GCM10022223_16280</name>
</gene>
<dbReference type="Pfam" id="PF13193">
    <property type="entry name" value="AMP-binding_C"/>
    <property type="match status" value="3"/>
</dbReference>
<dbReference type="InterPro" id="IPR020806">
    <property type="entry name" value="PKS_PP-bd"/>
</dbReference>
<dbReference type="SMART" id="SM00823">
    <property type="entry name" value="PKS_PP"/>
    <property type="match status" value="4"/>
</dbReference>
<dbReference type="SUPFAM" id="SSF53474">
    <property type="entry name" value="alpha/beta-Hydrolases"/>
    <property type="match status" value="1"/>
</dbReference>
<dbReference type="RefSeq" id="WP_345718621.1">
    <property type="nucleotide sequence ID" value="NZ_BAAAZO010000002.1"/>
</dbReference>
<dbReference type="Gene3D" id="3.40.50.980">
    <property type="match status" value="6"/>
</dbReference>
<dbReference type="Gene3D" id="3.30.559.30">
    <property type="entry name" value="Nonribosomal peptide synthetase, condensation domain"/>
    <property type="match status" value="3"/>
</dbReference>
<reference evidence="6" key="1">
    <citation type="journal article" date="2019" name="Int. J. Syst. Evol. Microbiol.">
        <title>The Global Catalogue of Microorganisms (GCM) 10K type strain sequencing project: providing services to taxonomists for standard genome sequencing and annotation.</title>
        <authorList>
            <consortium name="The Broad Institute Genomics Platform"/>
            <consortium name="The Broad Institute Genome Sequencing Center for Infectious Disease"/>
            <person name="Wu L."/>
            <person name="Ma J."/>
        </authorList>
    </citation>
    <scope>NUCLEOTIDE SEQUENCE [LARGE SCALE GENOMIC DNA]</scope>
    <source>
        <strain evidence="6">JCM 16902</strain>
    </source>
</reference>
<dbReference type="SMART" id="SM00824">
    <property type="entry name" value="PKS_TE"/>
    <property type="match status" value="1"/>
</dbReference>
<evidence type="ECO:0000256" key="2">
    <source>
        <dbReference type="ARBA" id="ARBA00022450"/>
    </source>
</evidence>
<dbReference type="Pfam" id="PF00550">
    <property type="entry name" value="PP-binding"/>
    <property type="match status" value="4"/>
</dbReference>
<feature type="domain" description="Carrier" evidence="4">
    <location>
        <begin position="3189"/>
        <end position="3264"/>
    </location>
</feature>
<name>A0ABP6Z9E3_9ACTN</name>
<dbReference type="InterPro" id="IPR023213">
    <property type="entry name" value="CAT-like_dom_sf"/>
</dbReference>
<sequence>MSLDHDQDVTGPVRTVLPETSLSIPQALARYSGSAPHTPAVSDGETSLTYRELEAASNRVAHLLRRHGVGPETPVAMLMERSIGTLVTTLGILKAGGIYVPLHTRAPAARTGQLLREAGATLLLVEQTPAEEISGTGVEILDIGEAAVADLPDTAPPVTIHPDQLAYVMYTSGSTGRPKGVAITHRDVVEFCADPYWMPQAQARVLMHSPHAFDASTYELWVPLLHGGEVVVAPEGHLDPARFGEIVAGRGITSLFITSALFNLMAQENPGGLGRVREIWTGGEAVSPTAVARISEACPGVRIVNGYGPTEMTTFTTLQPVPSGYRGGHIPIGRPITGMDVRVLDERLRPVPDGQEGELYIVGSGMARGYWDRPGLTASRFVADPQAADGARMYRSGDRVRRRPDGALDFVGRTDDQVKIRGFRIELGEIETVVDRMPGVGRSAVVVREDRPGDRRVVAYVVAGGAVTTAQVRDFVRKALPDYMVPSAVVFLDDLPMTGNGKLDRRALPEPAVDLTTGRGPGTPREAQLCALFAEVLGLPRVGVDDVFFDLGGHSLLATRLISRIRAVLQVEAEIQDLFRYPTVAGLAGVLSGGTRRPALVPHDLSDTKDDDGRVPLSAAQQRLWFLQQWDASDASYNIPVPVRIDGPGLDLAVLAAALKDVVGRHESLRTVFPAHDGVDNVPYQQVLDVVDVPVPVVPVPGRFRDEALEEVAREPFHLATEMPLRAGYFPDEDGEGGVLLLVMHHIAGDGWSLTPLLRDIETAYTARRTGQEPVWTPLPVQYADYTVWQRQVLRDVEREQLAYWRGRLDSLPGELALPTDRVRPPQASHRGHRIQLDLPAGLPDRLLDLARSGQSTLFMVLQTGLAALLSRLGAGSDVPVGTAIAGRTDAQLDDLVGFFVNTLVLRTDTSGDPSFRELLGRVREVALEAYAHQDVPFEQVVEALNPERSSARHPLFQTMLVLQNNAAAEFRLPGVNTRDHPLRQDWAKFDLTFFLEEAGGGLGLILEYATDLFDRRTAQAIAAKFVLLLEAMTQEPDRSFTQVDLLGSDERSALRQWQTGPALGAQSVCVGDAFARQVRTDPAAVALVTGDRRTSYGELDVRSAALRDALREEGIGRGDVVGVCLPRGRDLVTALLAVLRCGAAYTVLDPLFPLARLTGVVAQTRARVVLTDAAGRERLDGAVDSGIWCTEGLAGCDDGEYPGTQRGTPDAPVGADDVACVMFTSGSTGVPKGVAAPHRALVGTFAGQDYVPFGPGLVWLQNSAVSWDAFGLEVFGALLNGGSCVLPVGERLDVDEVCALVAEHGVNVLQLTASFFNTLVDERPEVFSGLAAVITAGESASPAHVARLMADRPGLRVLNGYGPAESMGLSTTFEFRDGTGRAPVGRPVAGKSAYVLDERLGLAPVGVVGELYLSGCGLANGYWGQAGLSASRFVPNVVAGDGSLMYRTGDLVRWLPEGELEFVGRVDDQVKVRGFRIEPGEVEVVLGRHPGVARCAVVVREDRPGDRRIVAYVVARSGQQLEAGRLRDFVGTILPGHLVPAAVVVLDDLPMTANAKLDRRALPAPVAQVSARGPRTAREDVLCGLFAQVLGLDRIGIDDDFFALGGHSLLATRLISRVRAALDVEVGIPDLFRRPTVAGLDAVLSHDVHRPALSRRDAGSGPVPLSFAQQRLWFLQQWDGADATYNVPVAVRIDGVLDLAALGTAVTHVVRRHESLRTLFPAVNGQTFQQIRPPDAIDVPVRVRRTPAAELDDVLAALAREAFDLAADLPLRVWYLPGPGGDGGVLLLVMHHIAGDGWSLGPLLRDLETAYTAAQNGRTPAGNDLPVQYADYTLWQRRLLDEVGQSQLAYWRERLSGLPDELDLPADRPRPAEASHRGATIRVTLDARMHENLLDLARSEHATLFMALQTGLVALLTRLGAGSDVPVGTAIAGRTDARLDDLVGFFVNTLVLRTDTGGDPSFRELLGRVRETALEAYDHQDVPFEQVVEALNPERSSSRHPLFQTMLVLQNNTAARMRLPGLQIQPHEIPHHIAKFDLTFFLEQAGDELDLTLEYATDLFNPSTAQGLADRFVLLLKAMTDAPGGRPADVELAIGDLPAGRTRPAGVAAQEVPAAPERPRSAQEEVLCHLFAQALDVDRVGVHDNFFALGGYSLLATRLISRIREVLGVEVGIRELFRHPTVSSLSTVLTADPGRPVLGRAERAGDVPLSSAQQRLWFLQQWEGPEALYAMPVALRVESPGLDPDRLGAAVHHLLRRHESLRTVFPSVGGVAHQHVLDADRIQPPVRVAEVADRDRPALVRRLSREPFDLAGDLPLRVWYLPDENGDGGVLLLVVHHIAGDGWSLGPMLRDLETAYAAVQDDASPVWDDLPVQYADYALWQREVLSAVGPEQLAYWRDRLKGMPDELDLPVDRPRPVVAGHRGGTVGIEVPADLARRLAGLARSEQSTLFMVLQTALAATLTRLGAGTDLPVGTAVAGRTDAQLDDLVGFFVNTLVIRTDTAGDPSFRELLGRVRENLLEAYAHQDLPFERLVEALNPERSTARHPLFQTMLVLQNRDGATPRFGGAATGEYPVEMNLAEVDLFLGLGQAHDESGRTAGITGGIDYSTDLFDRSTVERLAALYLRMLELMVDAPDRPFTDAEVLDADEARTVARRWVNPLPGPPPGRPAGARSVDDVFRHQAALTPATVAVRLGEKTATFAELDEAASDLAGELTARGLRPEDRVAILLPRSIESISTMLAVMRAGAAFVPVDIGYPTDRIELLLDDSRPTFVVTHPDLTGLLPADGRGEVVMLSGPPEPERSSGTQAWTAPDPRSAAYVLYTSGSTGRPKAVVVEHRNLLNLLHSHEETLFSEQEERVGGRVRAAITASLSFDGSWMGLLWMIAGHELHLLEDEVRRDPARAARYVVRHRIDTLDTTPTYLQELIRCGLLEEERSSLSSVTLGGEAIPDALWARINAAPGLEGYNFYGPTECTVETLFSPLRGHRTAVLGGPIGNAQVMVLDDRLRPVLPGVAGELYITGAGVSRGYLERAGLSAGRFVASPYGEPGSRMYRSGDLARWRPDGTLEFAGRGDDQVKVRGYRIEPAEIEAVLEQHEAVGQAAVTVQTGAGPAVLAGHVVGHDPADPFWNDDGAWSERLRAFLTARLPSYMVPSLFQRLERLPMTANGKLERSRLPEVRVSRAGRGTRGPGSPLEATLCALFGEVLAVPDVAPSDNFFDLGGHSLLASRLAGRVREQTGRVISLPALFQNPTVEGVARILSGNPADEQHLPAVVRLGGSGSRPPLFCFHPVTGLAWCYSGLVQQIGQERPVVGLQNPALDDPAAGEVTLEEMVGRYVSGIRAIQPEGPYHLLGWSLGGNLAHLVACRLQADGAQVALLALMDAYPPGHPDDLKDPDDLTPGQVAGFIGREGTGELLVGPDLAATLAAAGARQARIVGAGVPGRFTGDIVLFTATQGRDVDSPVASDWAPYVTGSVTEHGVACEHEDMTAPGPLTVVTRELNAVLRY</sequence>
<comment type="caution">
    <text evidence="5">The sequence shown here is derived from an EMBL/GenBank/DDBJ whole genome shotgun (WGS) entry which is preliminary data.</text>
</comment>
<dbReference type="PROSITE" id="PS00012">
    <property type="entry name" value="PHOSPHOPANTETHEINE"/>
    <property type="match status" value="2"/>
</dbReference>
<feature type="domain" description="Carrier" evidence="4">
    <location>
        <begin position="1574"/>
        <end position="1649"/>
    </location>
</feature>
<feature type="domain" description="Carrier" evidence="4">
    <location>
        <begin position="520"/>
        <end position="595"/>
    </location>
</feature>
<dbReference type="InterPro" id="IPR020845">
    <property type="entry name" value="AMP-binding_CS"/>
</dbReference>
<keyword evidence="3" id="KW-0597">Phosphoprotein</keyword>
<dbReference type="CDD" id="cd19540">
    <property type="entry name" value="LCL_NRPS-like"/>
    <property type="match status" value="3"/>
</dbReference>
<organism evidence="5 6">
    <name type="scientific">Kineosporia mesophila</name>
    <dbReference type="NCBI Taxonomy" id="566012"/>
    <lineage>
        <taxon>Bacteria</taxon>
        <taxon>Bacillati</taxon>
        <taxon>Actinomycetota</taxon>
        <taxon>Actinomycetes</taxon>
        <taxon>Kineosporiales</taxon>
        <taxon>Kineosporiaceae</taxon>
        <taxon>Kineosporia</taxon>
    </lineage>
</organism>
<protein>
    <recommendedName>
        <fullName evidence="4">Carrier domain-containing protein</fullName>
    </recommendedName>
</protein>
<dbReference type="EMBL" id="BAAAZO010000002">
    <property type="protein sequence ID" value="GAA3601321.1"/>
    <property type="molecule type" value="Genomic_DNA"/>
</dbReference>
<dbReference type="PANTHER" id="PTHR45527:SF1">
    <property type="entry name" value="FATTY ACID SYNTHASE"/>
    <property type="match status" value="1"/>
</dbReference>
<dbReference type="InterPro" id="IPR045851">
    <property type="entry name" value="AMP-bd_C_sf"/>
</dbReference>
<dbReference type="InterPro" id="IPR036736">
    <property type="entry name" value="ACP-like_sf"/>
</dbReference>
<dbReference type="PROSITE" id="PS00455">
    <property type="entry name" value="AMP_BINDING"/>
    <property type="match status" value="3"/>
</dbReference>
<dbReference type="Gene3D" id="3.40.50.1820">
    <property type="entry name" value="alpha/beta hydrolase"/>
    <property type="match status" value="1"/>
</dbReference>
<dbReference type="InterPro" id="IPR020802">
    <property type="entry name" value="TesA-like"/>
</dbReference>
<dbReference type="InterPro" id="IPR025110">
    <property type="entry name" value="AMP-bd_C"/>
</dbReference>
<dbReference type="InterPro" id="IPR001031">
    <property type="entry name" value="Thioesterase"/>
</dbReference>
<comment type="cofactor">
    <cofactor evidence="1">
        <name>pantetheine 4'-phosphate</name>
        <dbReference type="ChEBI" id="CHEBI:47942"/>
    </cofactor>
</comment>
<dbReference type="PROSITE" id="PS50075">
    <property type="entry name" value="CARRIER"/>
    <property type="match status" value="4"/>
</dbReference>
<dbReference type="InterPro" id="IPR010071">
    <property type="entry name" value="AA_adenyl_dom"/>
</dbReference>
<dbReference type="Proteomes" id="UP001501074">
    <property type="component" value="Unassembled WGS sequence"/>
</dbReference>
<evidence type="ECO:0000256" key="3">
    <source>
        <dbReference type="ARBA" id="ARBA00022553"/>
    </source>
</evidence>
<dbReference type="Gene3D" id="3.30.559.10">
    <property type="entry name" value="Chloramphenicol acetyltransferase-like domain"/>
    <property type="match status" value="3"/>
</dbReference>
<dbReference type="InterPro" id="IPR029058">
    <property type="entry name" value="AB_hydrolase_fold"/>
</dbReference>
<dbReference type="InterPro" id="IPR006162">
    <property type="entry name" value="Ppantetheine_attach_site"/>
</dbReference>
<dbReference type="Gene3D" id="3.30.300.30">
    <property type="match status" value="3"/>
</dbReference>
<evidence type="ECO:0000313" key="6">
    <source>
        <dbReference type="Proteomes" id="UP001501074"/>
    </source>
</evidence>
<keyword evidence="6" id="KW-1185">Reference proteome</keyword>
<dbReference type="PANTHER" id="PTHR45527">
    <property type="entry name" value="NONRIBOSOMAL PEPTIDE SYNTHETASE"/>
    <property type="match status" value="1"/>
</dbReference>
<dbReference type="SUPFAM" id="SSF52777">
    <property type="entry name" value="CoA-dependent acyltransferases"/>
    <property type="match status" value="6"/>
</dbReference>
<evidence type="ECO:0000313" key="5">
    <source>
        <dbReference type="EMBL" id="GAA3601321.1"/>
    </source>
</evidence>
<evidence type="ECO:0000259" key="4">
    <source>
        <dbReference type="PROSITE" id="PS50075"/>
    </source>
</evidence>
<dbReference type="SUPFAM" id="SSF47336">
    <property type="entry name" value="ACP-like"/>
    <property type="match status" value="4"/>
</dbReference>
<dbReference type="Gene3D" id="2.30.38.10">
    <property type="entry name" value="Luciferase, Domain 3"/>
    <property type="match status" value="3"/>
</dbReference>
<proteinExistence type="predicted"/>
<evidence type="ECO:0000256" key="1">
    <source>
        <dbReference type="ARBA" id="ARBA00001957"/>
    </source>
</evidence>
<dbReference type="Pfam" id="PF00501">
    <property type="entry name" value="AMP-binding"/>
    <property type="match status" value="3"/>
</dbReference>